<dbReference type="GO" id="GO:0043531">
    <property type="term" value="F:ADP binding"/>
    <property type="evidence" value="ECO:0007669"/>
    <property type="project" value="InterPro"/>
</dbReference>
<dbReference type="SUPFAM" id="SSF52058">
    <property type="entry name" value="L domain-like"/>
    <property type="match status" value="1"/>
</dbReference>
<protein>
    <recommendedName>
        <fullName evidence="13">NB-ARC domain-containing protein</fullName>
    </recommendedName>
</protein>
<evidence type="ECO:0000256" key="2">
    <source>
        <dbReference type="ARBA" id="ARBA00022614"/>
    </source>
</evidence>
<accession>A0A0D3HNU2</accession>
<feature type="compositionally biased region" description="Low complexity" evidence="7">
    <location>
        <begin position="16"/>
        <end position="26"/>
    </location>
</feature>
<dbReference type="InterPro" id="IPR044974">
    <property type="entry name" value="Disease_R_plants"/>
</dbReference>
<dbReference type="InterPro" id="IPR036388">
    <property type="entry name" value="WH-like_DNA-bd_sf"/>
</dbReference>
<dbReference type="Pfam" id="PF23598">
    <property type="entry name" value="LRR_14"/>
    <property type="match status" value="3"/>
</dbReference>
<feature type="region of interest" description="Disordered" evidence="7">
    <location>
        <begin position="1189"/>
        <end position="1213"/>
    </location>
</feature>
<evidence type="ECO:0000313" key="12">
    <source>
        <dbReference type="Proteomes" id="UP000026960"/>
    </source>
</evidence>
<feature type="region of interest" description="Disordered" evidence="7">
    <location>
        <begin position="1273"/>
        <end position="1307"/>
    </location>
</feature>
<feature type="compositionally biased region" description="Basic and acidic residues" evidence="7">
    <location>
        <begin position="328"/>
        <end position="339"/>
    </location>
</feature>
<dbReference type="CDD" id="cd14798">
    <property type="entry name" value="RX-CC_like"/>
    <property type="match status" value="1"/>
</dbReference>
<evidence type="ECO:0000256" key="4">
    <source>
        <dbReference type="ARBA" id="ARBA00022741"/>
    </source>
</evidence>
<reference evidence="11" key="1">
    <citation type="journal article" date="2009" name="Rice">
        <title>De Novo Next Generation Sequencing of Plant Genomes.</title>
        <authorList>
            <person name="Rounsley S."/>
            <person name="Marri P.R."/>
            <person name="Yu Y."/>
            <person name="He R."/>
            <person name="Sisneros N."/>
            <person name="Goicoechea J.L."/>
            <person name="Lee S.J."/>
            <person name="Angelova A."/>
            <person name="Kudrna D."/>
            <person name="Luo M."/>
            <person name="Affourtit J."/>
            <person name="Desany B."/>
            <person name="Knight J."/>
            <person name="Niazi F."/>
            <person name="Egholm M."/>
            <person name="Wing R.A."/>
        </authorList>
    </citation>
    <scope>NUCLEOTIDE SEQUENCE [LARGE SCALE GENOMIC DNA]</scope>
    <source>
        <strain evidence="11">cv. IRGC 105608</strain>
    </source>
</reference>
<feature type="region of interest" description="Disordered" evidence="7">
    <location>
        <begin position="1"/>
        <end position="96"/>
    </location>
</feature>
<reference evidence="11" key="2">
    <citation type="submission" date="2015-03" db="UniProtKB">
        <authorList>
            <consortium name="EnsemblPlants"/>
        </authorList>
    </citation>
    <scope>IDENTIFICATION</scope>
</reference>
<feature type="compositionally biased region" description="Low complexity" evidence="7">
    <location>
        <begin position="74"/>
        <end position="89"/>
    </location>
</feature>
<comment type="similarity">
    <text evidence="1">Belongs to the disease resistance NB-LRR family.</text>
</comment>
<organism evidence="11">
    <name type="scientific">Oryza barthii</name>
    <dbReference type="NCBI Taxonomy" id="65489"/>
    <lineage>
        <taxon>Eukaryota</taxon>
        <taxon>Viridiplantae</taxon>
        <taxon>Streptophyta</taxon>
        <taxon>Embryophyta</taxon>
        <taxon>Tracheophyta</taxon>
        <taxon>Spermatophyta</taxon>
        <taxon>Magnoliopsida</taxon>
        <taxon>Liliopsida</taxon>
        <taxon>Poales</taxon>
        <taxon>Poaceae</taxon>
        <taxon>BOP clade</taxon>
        <taxon>Oryzoideae</taxon>
        <taxon>Oryzeae</taxon>
        <taxon>Oryzinae</taxon>
        <taxon>Oryza</taxon>
    </lineage>
</organism>
<feature type="compositionally biased region" description="Low complexity" evidence="7">
    <location>
        <begin position="1278"/>
        <end position="1307"/>
    </location>
</feature>
<dbReference type="SUPFAM" id="SSF52540">
    <property type="entry name" value="P-loop containing nucleoside triphosphate hydrolases"/>
    <property type="match status" value="2"/>
</dbReference>
<keyword evidence="2" id="KW-0433">Leucine-rich repeat</keyword>
<dbReference type="Gene3D" id="3.80.10.10">
    <property type="entry name" value="Ribonuclease Inhibitor"/>
    <property type="match status" value="2"/>
</dbReference>
<evidence type="ECO:0000259" key="10">
    <source>
        <dbReference type="Pfam" id="PF23598"/>
    </source>
</evidence>
<feature type="region of interest" description="Disordered" evidence="7">
    <location>
        <begin position="484"/>
        <end position="514"/>
    </location>
</feature>
<keyword evidence="5" id="KW-0611">Plant defense</keyword>
<feature type="domain" description="Disease resistance N-terminal" evidence="8">
    <location>
        <begin position="1216"/>
        <end position="1272"/>
    </location>
</feature>
<feature type="region of interest" description="Disordered" evidence="7">
    <location>
        <begin position="405"/>
        <end position="469"/>
    </location>
</feature>
<dbReference type="EnsemblPlants" id="OBART11G19330.1">
    <property type="protein sequence ID" value="OBART11G19330.1"/>
    <property type="gene ID" value="OBART11G19330"/>
</dbReference>
<dbReference type="InterPro" id="IPR011047">
    <property type="entry name" value="Quinoprotein_ADH-like_sf"/>
</dbReference>
<evidence type="ECO:0000256" key="3">
    <source>
        <dbReference type="ARBA" id="ARBA00022737"/>
    </source>
</evidence>
<dbReference type="Gramene" id="OBART11G19330.1">
    <property type="protein sequence ID" value="OBART11G19330.1"/>
    <property type="gene ID" value="OBART11G19330"/>
</dbReference>
<evidence type="ECO:0000256" key="6">
    <source>
        <dbReference type="ARBA" id="ARBA00023054"/>
    </source>
</evidence>
<dbReference type="PaxDb" id="65489-OBART11G19330.1"/>
<feature type="domain" description="Disease resistance R13L4/SHOC-2-like LRR" evidence="10">
    <location>
        <begin position="1615"/>
        <end position="1719"/>
    </location>
</feature>
<keyword evidence="6" id="KW-0175">Coiled coil</keyword>
<dbReference type="InterPro" id="IPR027417">
    <property type="entry name" value="P-loop_NTPase"/>
</dbReference>
<keyword evidence="12" id="KW-1185">Reference proteome</keyword>
<proteinExistence type="inferred from homology"/>
<dbReference type="PANTHER" id="PTHR23155:SF934">
    <property type="entry name" value="OS11G0604900 PROTEIN"/>
    <property type="match status" value="1"/>
</dbReference>
<evidence type="ECO:0008006" key="13">
    <source>
        <dbReference type="Google" id="ProtNLM"/>
    </source>
</evidence>
<dbReference type="InterPro" id="IPR058922">
    <property type="entry name" value="WHD_DRP"/>
</dbReference>
<keyword evidence="3" id="KW-0677">Repeat</keyword>
<evidence type="ECO:0000256" key="7">
    <source>
        <dbReference type="SAM" id="MobiDB-lite"/>
    </source>
</evidence>
<dbReference type="GO" id="GO:0042742">
    <property type="term" value="P:defense response to bacterium"/>
    <property type="evidence" value="ECO:0007669"/>
    <property type="project" value="UniProtKB-ARBA"/>
</dbReference>
<dbReference type="InterPro" id="IPR032675">
    <property type="entry name" value="LRR_dom_sf"/>
</dbReference>
<dbReference type="Pfam" id="PF18052">
    <property type="entry name" value="Rx_N"/>
    <property type="match status" value="1"/>
</dbReference>
<dbReference type="Proteomes" id="UP000026960">
    <property type="component" value="Chromosome 11"/>
</dbReference>
<dbReference type="FunFam" id="1.10.10.10:FF:000322">
    <property type="entry name" value="Probable disease resistance protein At1g63360"/>
    <property type="match status" value="2"/>
</dbReference>
<dbReference type="PANTHER" id="PTHR23155">
    <property type="entry name" value="DISEASE RESISTANCE PROTEIN RP"/>
    <property type="match status" value="1"/>
</dbReference>
<dbReference type="Gene3D" id="1.10.10.10">
    <property type="entry name" value="Winged helix-like DNA-binding domain superfamily/Winged helix DNA-binding domain"/>
    <property type="match status" value="2"/>
</dbReference>
<evidence type="ECO:0000259" key="8">
    <source>
        <dbReference type="Pfam" id="PF18052"/>
    </source>
</evidence>
<dbReference type="eggNOG" id="KOG4658">
    <property type="taxonomic scope" value="Eukaryota"/>
</dbReference>
<feature type="compositionally biased region" description="Basic and acidic residues" evidence="7">
    <location>
        <begin position="499"/>
        <end position="512"/>
    </location>
</feature>
<dbReference type="SUPFAM" id="SSF50998">
    <property type="entry name" value="Quinoprotein alcohol dehydrogenase-like"/>
    <property type="match status" value="1"/>
</dbReference>
<dbReference type="Gene3D" id="2.130.10.10">
    <property type="entry name" value="YVTN repeat-like/Quinoprotein amine dehydrogenase"/>
    <property type="match status" value="1"/>
</dbReference>
<dbReference type="SUPFAM" id="SSF52047">
    <property type="entry name" value="RNI-like"/>
    <property type="match status" value="1"/>
</dbReference>
<evidence type="ECO:0000313" key="11">
    <source>
        <dbReference type="EnsemblPlants" id="OBART11G19330.1"/>
    </source>
</evidence>
<dbReference type="InterPro" id="IPR038005">
    <property type="entry name" value="RX-like_CC"/>
</dbReference>
<evidence type="ECO:0000256" key="5">
    <source>
        <dbReference type="ARBA" id="ARBA00022821"/>
    </source>
</evidence>
<dbReference type="GO" id="GO:0009626">
    <property type="term" value="P:plant-type hypersensitive response"/>
    <property type="evidence" value="ECO:0007669"/>
    <property type="project" value="UniProtKB-ARBA"/>
</dbReference>
<dbReference type="InterPro" id="IPR015943">
    <property type="entry name" value="WD40/YVTN_repeat-like_dom_sf"/>
</dbReference>
<sequence>MALSQEHYRFFHRSRATGTSSSRAPRITPPTSEFADDGERLGTYRGHTGSAEQTAMLEGSLPHPASMPPRAQGSSPSAMASPSSPPTASWRRERVHRSAQVKRIAEDLDDRPCRGPLNRIIITETGQCLNESDKEQGHQKTITSLSKSADWSPFLSGSLDKSAKVVIGGGQDAMNVTMRNRRAGKFEAKFFHKILQEEIGVKGHFGPINALAFNPDGRSIRYADHSLMMNVNMRAMPCPRLNLTYAPTPINFVGNPLYRPSPENSRARNHGGPWLSRLSTRRHKPWQPAGGRWSSFASPLAVAEPPSPRPGRAARSCPRPLRLGWRLKTIEKNEREKSSNRAPPNSFHRSRKAERHREWLTTRGGLRDRAGARGELWRAAVGAAHRAAEGGVWWGAHRQERSSVGGADAAGSFERKGLSTGGRFKPTLGRSRQQLAFTGGARTSDGVDARDDGGGGSDGGNRTASAGWHGSAWSRWGRRAAVAASAALPPSASGQGVETGRHCPGGEKEGRTNNKGSCVIVTTRFNSVAEACRRQNGHVHKLKQLDPEDSNELFLQIIYANDLCPTRTINGEIVVKMCGGLPLAIIVVSGLIASELKSKIGKPLDQKLIEVEKALSAELGNNLTTEIVQIINHCYKNLSPDLKTCLLYLSTFPKGRNISRKRLIRRWIAEGFVTEKHGQTAEEVAEDNFNELIGRNLIRPINNSSNGKVKSCQIHDMVLEYIVSKSGDENFITALADTVPSYKVRRLSVHKSDRQETDLVERMKLSHVRSLTVLESFKALHSTMLKFQILQVLDLEGCKDLSSNQLKKICNMHQMKYLSLRGTDIYKIPKKIGRLEYLEVLDIRDTDVTNLPASVERLQRMVHLLAGNKTKRRALRLTEGITKMTTIQTLSGIEISGRSTRTAAGEQAPVLEVIRNATTTDAKDGDIAGLQGTRKEGSKVDMPKQLRPLAALEKLTNLKKLAIYRLVNFQAKDDELLLSAIEHLSSCSLKFLAIDDSFTGFLDRSLSSSQAQPEHLYTLELSGSLFKVPEWIDRLHNLEKLTLSLTSLTTDTLVTLSRLPELFSLIFSLDAANGISNILKTVQKNTLESGGKIFVPDGGFTKLRLLRFTAPVFLTFSSQAPEDAKEKVSQIKGLASKIRKADSSNISVVVVVLWNCQHHQFMSVIFFYVAHFAISVHVIDDGPRRRRVERSREVTHRKVGQPPRAGVHPDRRRPYINDELASMQAFLSKLKRRDVDQDEQRQDWMKQVREVAYDIEDCVDDVGYHLGHEPSKGCGTFSPPSTSAAASQPRSATSSSGRSTSASAAPGTGWRTSLVAAATTSPAWDLTFPETVQLLFPADWHHGASWESIRDSLSKNDKGSCVVVTTRFNSVAEACRRQNGHVHKLKQFDLESSYNLFLQIISANDLCPIRPINGSIIMRVCGGLPLAIVVVAGLIASKLKSKIDQTLDHHLVEVDEALSAELGNNLTTEGVVQIINHCYKNLPSDLKTCLLYLSTFPKGRSISRKHLIRRWIAEGFITEEHGKTADEVAEDSLNELIGRNLVKPINNNSNGKVKSCQIHDMVLQYIVSKSSDENFITVIGGHWQTAFPSYKVRRLSVHKNGQQETEMIEKMKLSHVRSLTVLESFGALHSSMLKFQILQVLDLDGCKDLSHSHQLKKICNMYQLKYLGLWRTDIGKIPKNIGRLEYLEVLDIRETNVTKLPTSFAKLQRMTHLLAGNKSKQTALTLTD</sequence>
<feature type="compositionally biased region" description="Low complexity" evidence="7">
    <location>
        <begin position="484"/>
        <end position="494"/>
    </location>
</feature>
<feature type="domain" description="Disease resistance protein winged helix" evidence="9">
    <location>
        <begin position="652"/>
        <end position="720"/>
    </location>
</feature>
<evidence type="ECO:0000256" key="1">
    <source>
        <dbReference type="ARBA" id="ARBA00008894"/>
    </source>
</evidence>
<feature type="domain" description="Disease resistance R13L4/SHOC-2-like LRR" evidence="10">
    <location>
        <begin position="949"/>
        <end position="1122"/>
    </location>
</feature>
<feature type="region of interest" description="Disordered" evidence="7">
    <location>
        <begin position="326"/>
        <end position="356"/>
    </location>
</feature>
<dbReference type="InterPro" id="IPR055414">
    <property type="entry name" value="LRR_R13L4/SHOC2-like"/>
</dbReference>
<dbReference type="HOGENOM" id="CLU_240068_0_0_1"/>
<feature type="domain" description="Disease resistance protein winged helix" evidence="9">
    <location>
        <begin position="1496"/>
        <end position="1563"/>
    </location>
</feature>
<dbReference type="GO" id="GO:0002758">
    <property type="term" value="P:innate immune response-activating signaling pathway"/>
    <property type="evidence" value="ECO:0007669"/>
    <property type="project" value="UniProtKB-ARBA"/>
</dbReference>
<evidence type="ECO:0000259" key="9">
    <source>
        <dbReference type="Pfam" id="PF23559"/>
    </source>
</evidence>
<dbReference type="STRING" id="65489.A0A0D3HNU2"/>
<dbReference type="Pfam" id="PF23559">
    <property type="entry name" value="WHD_DRP"/>
    <property type="match status" value="2"/>
</dbReference>
<dbReference type="eggNOG" id="KOG0643">
    <property type="taxonomic scope" value="Eukaryota"/>
</dbReference>
<feature type="region of interest" description="Disordered" evidence="7">
    <location>
        <begin position="299"/>
        <end position="318"/>
    </location>
</feature>
<dbReference type="Gene3D" id="1.20.5.4130">
    <property type="match status" value="1"/>
</dbReference>
<dbReference type="InterPro" id="IPR041118">
    <property type="entry name" value="Rx_N"/>
</dbReference>
<feature type="domain" description="Disease resistance R13L4/SHOC-2-like LRR" evidence="10">
    <location>
        <begin position="767"/>
        <end position="899"/>
    </location>
</feature>
<keyword evidence="4" id="KW-0547">Nucleotide-binding</keyword>
<name>A0A0D3HNU2_9ORYZ</name>